<gene>
    <name evidence="1" type="ORF">P5G62_023550</name>
</gene>
<keyword evidence="2" id="KW-1185">Reference proteome</keyword>
<comment type="caution">
    <text evidence="1">The sequence shown here is derived from an EMBL/GenBank/DDBJ whole genome shotgun (WGS) entry which is preliminary data.</text>
</comment>
<dbReference type="EMBL" id="JAROBZ020000002">
    <property type="protein sequence ID" value="MFB3170084.1"/>
    <property type="molecule type" value="Genomic_DNA"/>
</dbReference>
<accession>A0ABV4YZ07</accession>
<reference evidence="1 2" key="1">
    <citation type="submission" date="2024-05" db="EMBL/GenBank/DDBJ databases">
        <authorList>
            <person name="Venkateswaran K."/>
        </authorList>
    </citation>
    <scope>NUCLEOTIDE SEQUENCE [LARGE SCALE GENOMIC DNA]</scope>
    <source>
        <strain evidence="1 2">179-C4-2-HS</strain>
    </source>
</reference>
<evidence type="ECO:0000313" key="2">
    <source>
        <dbReference type="Proteomes" id="UP001241748"/>
    </source>
</evidence>
<dbReference type="RefSeq" id="WP_306074639.1">
    <property type="nucleotide sequence ID" value="NZ_JAROBZ020000002.1"/>
</dbReference>
<dbReference type="Proteomes" id="UP001241748">
    <property type="component" value="Unassembled WGS sequence"/>
</dbReference>
<sequence length="47" mass="5221">MPPATFLEDAAIQMDKVKTFSDEGLFRGEIEETMGTVLMAFITDLPL</sequence>
<protein>
    <submittedName>
        <fullName evidence="1">Uncharacterized protein</fullName>
    </submittedName>
</protein>
<evidence type="ECO:0000313" key="1">
    <source>
        <dbReference type="EMBL" id="MFB3170084.1"/>
    </source>
</evidence>
<organism evidence="1 2">
    <name type="scientific">Neobacillus driksii</name>
    <dbReference type="NCBI Taxonomy" id="3035913"/>
    <lineage>
        <taxon>Bacteria</taxon>
        <taxon>Bacillati</taxon>
        <taxon>Bacillota</taxon>
        <taxon>Bacilli</taxon>
        <taxon>Bacillales</taxon>
        <taxon>Bacillaceae</taxon>
        <taxon>Neobacillus</taxon>
    </lineage>
</organism>
<name>A0ABV4YZ07_9BACI</name>
<proteinExistence type="predicted"/>